<reference evidence="2 3" key="1">
    <citation type="journal article" date="2014" name="Nat. Genet.">
        <title>Genome and transcriptome of the porcine whipworm Trichuris suis.</title>
        <authorList>
            <person name="Jex A.R."/>
            <person name="Nejsum P."/>
            <person name="Schwarz E.M."/>
            <person name="Hu L."/>
            <person name="Young N.D."/>
            <person name="Hall R.S."/>
            <person name="Korhonen P.K."/>
            <person name="Liao S."/>
            <person name="Thamsborg S."/>
            <person name="Xia J."/>
            <person name="Xu P."/>
            <person name="Wang S."/>
            <person name="Scheerlinck J.P."/>
            <person name="Hofmann A."/>
            <person name="Sternberg P.W."/>
            <person name="Wang J."/>
            <person name="Gasser R.B."/>
        </authorList>
    </citation>
    <scope>NUCLEOTIDE SEQUENCE [LARGE SCALE GENOMIC DNA]</scope>
    <source>
        <strain evidence="2">DCEP-RM93M</strain>
    </source>
</reference>
<organism evidence="2 3">
    <name type="scientific">Trichuris suis</name>
    <name type="common">pig whipworm</name>
    <dbReference type="NCBI Taxonomy" id="68888"/>
    <lineage>
        <taxon>Eukaryota</taxon>
        <taxon>Metazoa</taxon>
        <taxon>Ecdysozoa</taxon>
        <taxon>Nematoda</taxon>
        <taxon>Enoplea</taxon>
        <taxon>Dorylaimia</taxon>
        <taxon>Trichinellida</taxon>
        <taxon>Trichuridae</taxon>
        <taxon>Trichuris</taxon>
    </lineage>
</organism>
<dbReference type="PANTHER" id="PTHR21301">
    <property type="entry name" value="REVERSE TRANSCRIPTASE"/>
    <property type="match status" value="1"/>
</dbReference>
<protein>
    <recommendedName>
        <fullName evidence="1">Helix-turn-helix domain-containing protein</fullName>
    </recommendedName>
</protein>
<name>A0A085LQ30_9BILA</name>
<proteinExistence type="predicted"/>
<accession>A0A085LQ30</accession>
<evidence type="ECO:0000313" key="2">
    <source>
        <dbReference type="EMBL" id="KFD47076.1"/>
    </source>
</evidence>
<dbReference type="Proteomes" id="UP000030764">
    <property type="component" value="Unassembled WGS sequence"/>
</dbReference>
<keyword evidence="3" id="KW-1185">Reference proteome</keyword>
<dbReference type="EMBL" id="KL363341">
    <property type="protein sequence ID" value="KFD47076.1"/>
    <property type="molecule type" value="Genomic_DNA"/>
</dbReference>
<dbReference type="InterPro" id="IPR058912">
    <property type="entry name" value="HTH_animal"/>
</dbReference>
<feature type="domain" description="Helix-turn-helix" evidence="1">
    <location>
        <begin position="2"/>
        <end position="44"/>
    </location>
</feature>
<dbReference type="AlphaFoldDB" id="A0A085LQ30"/>
<sequence>MRGVISGMVERARAICDEEFLAKELGHIKTTFFSNGYPAALISSATTHATARPEEHVPSPTAPLLILPYYNGLGEKIKRMGRTVGFQVYFKSAASVRSIVRNDKVRMAPNEKPGVIYEILCTCSASYIGETGNSLSHRYEQHLNCLNRYKNALDDQRGLGIKRRGRPRKLQPNEAMDEAIKASAIVEHASRCDGQLYPNVIANEPDFRLRKIKEALYIRHNVVINRDKGTEVSDTWTNLIMRNRLCSTTTTTTD</sequence>
<evidence type="ECO:0000313" key="3">
    <source>
        <dbReference type="Proteomes" id="UP000030764"/>
    </source>
</evidence>
<dbReference type="PANTHER" id="PTHR21301:SF11">
    <property type="entry name" value="GIY-YIG DOMAIN-CONTAINING PROTEIN"/>
    <property type="match status" value="1"/>
</dbReference>
<gene>
    <name evidence="2" type="ORF">M513_12064</name>
</gene>
<dbReference type="Pfam" id="PF26215">
    <property type="entry name" value="HTH_animal"/>
    <property type="match status" value="1"/>
</dbReference>
<evidence type="ECO:0000259" key="1">
    <source>
        <dbReference type="Pfam" id="PF26215"/>
    </source>
</evidence>